<dbReference type="Gene3D" id="3.30.450.40">
    <property type="match status" value="1"/>
</dbReference>
<reference evidence="9" key="1">
    <citation type="submission" date="2016-01" db="EMBL/GenBank/DDBJ databases">
        <title>Draft genome of Chromobacterium sp. F49.</title>
        <authorList>
            <person name="Hong K.W."/>
        </authorList>
    </citation>
    <scope>NUCLEOTIDE SEQUENCE [LARGE SCALE GENOMIC DNA]</scope>
    <source>
        <strain evidence="9">M63</strain>
    </source>
</reference>
<dbReference type="PANTHER" id="PTHR30136">
    <property type="entry name" value="HELIX-TURN-HELIX TRANSCRIPTIONAL REGULATOR, ICLR FAMILY"/>
    <property type="match status" value="1"/>
</dbReference>
<evidence type="ECO:0000256" key="3">
    <source>
        <dbReference type="ARBA" id="ARBA00023163"/>
    </source>
</evidence>
<evidence type="ECO:0000256" key="5">
    <source>
        <dbReference type="ARBA" id="ARBA00070406"/>
    </source>
</evidence>
<dbReference type="GO" id="GO:0045892">
    <property type="term" value="P:negative regulation of DNA-templated transcription"/>
    <property type="evidence" value="ECO:0007669"/>
    <property type="project" value="TreeGrafter"/>
</dbReference>
<dbReference type="InterPro" id="IPR036388">
    <property type="entry name" value="WH-like_DNA-bd_sf"/>
</dbReference>
<dbReference type="GO" id="GO:0003700">
    <property type="term" value="F:DNA-binding transcription factor activity"/>
    <property type="evidence" value="ECO:0007669"/>
    <property type="project" value="TreeGrafter"/>
</dbReference>
<dbReference type="SMART" id="SM00346">
    <property type="entry name" value="HTH_ICLR"/>
    <property type="match status" value="1"/>
</dbReference>
<feature type="domain" description="IclR-ED" evidence="7">
    <location>
        <begin position="74"/>
        <end position="255"/>
    </location>
</feature>
<evidence type="ECO:0000256" key="4">
    <source>
        <dbReference type="ARBA" id="ARBA00058938"/>
    </source>
</evidence>
<dbReference type="OrthoDB" id="9791752at2"/>
<dbReference type="GO" id="GO:0003677">
    <property type="term" value="F:DNA binding"/>
    <property type="evidence" value="ECO:0007669"/>
    <property type="project" value="UniProtKB-KW"/>
</dbReference>
<accession>A0A163UXV0</accession>
<evidence type="ECO:0000259" key="7">
    <source>
        <dbReference type="PROSITE" id="PS51078"/>
    </source>
</evidence>
<dbReference type="SUPFAM" id="SSF46785">
    <property type="entry name" value="Winged helix' DNA-binding domain"/>
    <property type="match status" value="1"/>
</dbReference>
<feature type="domain" description="HTH iclR-type" evidence="6">
    <location>
        <begin position="11"/>
        <end position="73"/>
    </location>
</feature>
<protein>
    <recommendedName>
        <fullName evidence="5">Glycerol operon regulatory protein</fullName>
    </recommendedName>
</protein>
<evidence type="ECO:0000256" key="1">
    <source>
        <dbReference type="ARBA" id="ARBA00023015"/>
    </source>
</evidence>
<evidence type="ECO:0000313" key="8">
    <source>
        <dbReference type="EMBL" id="KZE74028.1"/>
    </source>
</evidence>
<dbReference type="STRING" id="1007103.GCA_000213315_02913"/>
<name>A0A163UXV0_9BACL</name>
<dbReference type="Gene3D" id="1.10.10.10">
    <property type="entry name" value="Winged helix-like DNA-binding domain superfamily/Winged helix DNA-binding domain"/>
    <property type="match status" value="1"/>
</dbReference>
<sequence length="256" mass="28488">MENNTKKTAVLETGDRILRMLECFTIEKPEWGVTELSKHLGLYKSVVHRMLVTLEHRGFITQNPQSQKYMLGIKLFELGVVVGNQMNLRTVAKPVMEELCENTKETVMLMIVDGLEGICVEKVESTQSVRYTSPLGKRVPLHAGATTKILLAYLPEDKIDKIISKGLPKFTDYTVSDPDELRQQLQTIRKQGYCISSNDFSLGGMGIAVPIMDHSGEVVAGLSISGLEFRMNDIADSLLRQCQAAADSISRRLGAR</sequence>
<dbReference type="FunFam" id="1.10.10.10:FF:000056">
    <property type="entry name" value="IclR family transcriptional regulator"/>
    <property type="match status" value="1"/>
</dbReference>
<comment type="function">
    <text evidence="4">May be an activator protein for the gylABX operon.</text>
</comment>
<evidence type="ECO:0000259" key="6">
    <source>
        <dbReference type="PROSITE" id="PS51077"/>
    </source>
</evidence>
<evidence type="ECO:0000313" key="9">
    <source>
        <dbReference type="Proteomes" id="UP000076563"/>
    </source>
</evidence>
<dbReference type="Pfam" id="PF09339">
    <property type="entry name" value="HTH_IclR"/>
    <property type="match status" value="1"/>
</dbReference>
<dbReference type="InterPro" id="IPR036390">
    <property type="entry name" value="WH_DNA-bd_sf"/>
</dbReference>
<dbReference type="Proteomes" id="UP000076563">
    <property type="component" value="Unassembled WGS sequence"/>
</dbReference>
<dbReference type="InterPro" id="IPR050707">
    <property type="entry name" value="HTH_MetabolicPath_Reg"/>
</dbReference>
<dbReference type="InterPro" id="IPR029016">
    <property type="entry name" value="GAF-like_dom_sf"/>
</dbReference>
<dbReference type="PROSITE" id="PS51077">
    <property type="entry name" value="HTH_ICLR"/>
    <property type="match status" value="1"/>
</dbReference>
<organism evidence="8 9">
    <name type="scientific">Paenibacillus elgii</name>
    <dbReference type="NCBI Taxonomy" id="189691"/>
    <lineage>
        <taxon>Bacteria</taxon>
        <taxon>Bacillati</taxon>
        <taxon>Bacillota</taxon>
        <taxon>Bacilli</taxon>
        <taxon>Bacillales</taxon>
        <taxon>Paenibacillaceae</taxon>
        <taxon>Paenibacillus</taxon>
    </lineage>
</organism>
<dbReference type="InterPro" id="IPR014757">
    <property type="entry name" value="Tscrpt_reg_IclR_C"/>
</dbReference>
<proteinExistence type="predicted"/>
<keyword evidence="2" id="KW-0238">DNA-binding</keyword>
<dbReference type="EMBL" id="LQRA01000083">
    <property type="protein sequence ID" value="KZE74028.1"/>
    <property type="molecule type" value="Genomic_DNA"/>
</dbReference>
<keyword evidence="9" id="KW-1185">Reference proteome</keyword>
<comment type="caution">
    <text evidence="8">The sequence shown here is derived from an EMBL/GenBank/DDBJ whole genome shotgun (WGS) entry which is preliminary data.</text>
</comment>
<keyword evidence="1" id="KW-0805">Transcription regulation</keyword>
<evidence type="ECO:0000256" key="2">
    <source>
        <dbReference type="ARBA" id="ARBA00023125"/>
    </source>
</evidence>
<dbReference type="eggNOG" id="COG1414">
    <property type="taxonomic scope" value="Bacteria"/>
</dbReference>
<dbReference type="AlphaFoldDB" id="A0A163UXV0"/>
<dbReference type="PROSITE" id="PS51078">
    <property type="entry name" value="ICLR_ED"/>
    <property type="match status" value="1"/>
</dbReference>
<dbReference type="SUPFAM" id="SSF55781">
    <property type="entry name" value="GAF domain-like"/>
    <property type="match status" value="1"/>
</dbReference>
<gene>
    <name evidence="8" type="ORF">AV654_31135</name>
</gene>
<dbReference type="Pfam" id="PF01614">
    <property type="entry name" value="IclR_C"/>
    <property type="match status" value="1"/>
</dbReference>
<dbReference type="RefSeq" id="WP_063186283.1">
    <property type="nucleotide sequence ID" value="NZ_LQRA01000083.1"/>
</dbReference>
<dbReference type="PANTHER" id="PTHR30136:SF24">
    <property type="entry name" value="HTH-TYPE TRANSCRIPTIONAL REPRESSOR ALLR"/>
    <property type="match status" value="1"/>
</dbReference>
<dbReference type="InterPro" id="IPR005471">
    <property type="entry name" value="Tscrpt_reg_IclR_N"/>
</dbReference>
<keyword evidence="3" id="KW-0804">Transcription</keyword>